<dbReference type="Pfam" id="PF12013">
    <property type="entry name" value="OrsD"/>
    <property type="match status" value="1"/>
</dbReference>
<feature type="domain" description="C2H2-type" evidence="1">
    <location>
        <begin position="85"/>
        <end position="110"/>
    </location>
</feature>
<dbReference type="InterPro" id="IPR052400">
    <property type="entry name" value="Zn2-C6_fungal_TF"/>
</dbReference>
<dbReference type="InterPro" id="IPR022698">
    <property type="entry name" value="OrsD"/>
</dbReference>
<dbReference type="InterPro" id="IPR013087">
    <property type="entry name" value="Znf_C2H2_type"/>
</dbReference>
<dbReference type="GO" id="GO:0000981">
    <property type="term" value="F:DNA-binding transcription factor activity, RNA polymerase II-specific"/>
    <property type="evidence" value="ECO:0007669"/>
    <property type="project" value="TreeGrafter"/>
</dbReference>
<accession>A0A9W4UDH2</accession>
<sequence>MNIRLGPNDCFEYVPRYGVLICRECRYAIQKSALQSHLLRHKIYREERQQLLVSIEQFSIGEPDDVPVPHPTSPPIDGLDVIPGFSCIKAGCGHLCASVKRMRLHHSEVHDLVNSSSADASRPVKLQTFFRGTKIRYFVVTPGGEIETGQVEPYSNSSGENDISDKSLDRIGDVIMNEHAAHPTSTGQKPRQLDANKAFQSVKIDLETLNYFHHFTTVTYQTLPLSRNRNPPYSTQTCQHDFMSLILGSQQEWLMCGILAIAAHHLAATTQNTEQKLLHSNKAKQYHLTFTNSEKEIDALPEPIKTAALQVENTLLLLSSTVPELDSWNIHTFLAAIRSLANGGKTPAQPGHLFPNHMVNQEAPFDHARTIAATRPSNDLTVILDRLETLPTCWSLAFGPPHVAHDVIVTFTAMAFLVQCCAMGFETDDAARVFEAMALWVVEMPLHLRKMVEEEAPAATALVAHWAVFMVGRAEECGCWFLQGGGKKFLREVDRLLRPHGNLVTSLITGLDDQ</sequence>
<name>A0A9W4UDH2_9PLEO</name>
<keyword evidence="3" id="KW-1185">Reference proteome</keyword>
<evidence type="ECO:0000313" key="2">
    <source>
        <dbReference type="EMBL" id="CAI6333970.1"/>
    </source>
</evidence>
<dbReference type="SMART" id="SM00355">
    <property type="entry name" value="ZnF_C2H2"/>
    <property type="match status" value="2"/>
</dbReference>
<proteinExistence type="predicted"/>
<protein>
    <recommendedName>
        <fullName evidence="1">C2H2-type domain-containing protein</fullName>
    </recommendedName>
</protein>
<evidence type="ECO:0000313" key="3">
    <source>
        <dbReference type="Proteomes" id="UP001152607"/>
    </source>
</evidence>
<reference evidence="2" key="1">
    <citation type="submission" date="2023-01" db="EMBL/GenBank/DDBJ databases">
        <authorList>
            <person name="Van Ghelder C."/>
            <person name="Rancurel C."/>
        </authorList>
    </citation>
    <scope>NUCLEOTIDE SEQUENCE</scope>
    <source>
        <strain evidence="2">CNCM I-4278</strain>
    </source>
</reference>
<dbReference type="EMBL" id="CAOQHR010000004">
    <property type="protein sequence ID" value="CAI6333970.1"/>
    <property type="molecule type" value="Genomic_DNA"/>
</dbReference>
<dbReference type="Proteomes" id="UP001152607">
    <property type="component" value="Unassembled WGS sequence"/>
</dbReference>
<comment type="caution">
    <text evidence="2">The sequence shown here is derived from an EMBL/GenBank/DDBJ whole genome shotgun (WGS) entry which is preliminary data.</text>
</comment>
<dbReference type="OrthoDB" id="416217at2759"/>
<feature type="domain" description="C2H2-type" evidence="1">
    <location>
        <begin position="20"/>
        <end position="41"/>
    </location>
</feature>
<dbReference type="AlphaFoldDB" id="A0A9W4UDH2"/>
<organism evidence="2 3">
    <name type="scientific">Periconia digitata</name>
    <dbReference type="NCBI Taxonomy" id="1303443"/>
    <lineage>
        <taxon>Eukaryota</taxon>
        <taxon>Fungi</taxon>
        <taxon>Dikarya</taxon>
        <taxon>Ascomycota</taxon>
        <taxon>Pezizomycotina</taxon>
        <taxon>Dothideomycetes</taxon>
        <taxon>Pleosporomycetidae</taxon>
        <taxon>Pleosporales</taxon>
        <taxon>Massarineae</taxon>
        <taxon>Periconiaceae</taxon>
        <taxon>Periconia</taxon>
    </lineage>
</organism>
<evidence type="ECO:0000259" key="1">
    <source>
        <dbReference type="SMART" id="SM00355"/>
    </source>
</evidence>
<dbReference type="PANTHER" id="PTHR47657">
    <property type="entry name" value="STEROL REGULATORY ELEMENT-BINDING PROTEIN ECM22"/>
    <property type="match status" value="1"/>
</dbReference>
<dbReference type="PANTHER" id="PTHR47657:SF3">
    <property type="entry name" value="ORSELLINIC ACID_F9775 BIOSYNTHESIS CLUSTER PROTEIN D-RELATED"/>
    <property type="match status" value="1"/>
</dbReference>
<gene>
    <name evidence="2" type="ORF">PDIGIT_LOCUS7022</name>
</gene>